<accession>A0A8S1CYJ1</accession>
<dbReference type="InterPro" id="IPR032675">
    <property type="entry name" value="LRR_dom_sf"/>
</dbReference>
<dbReference type="Proteomes" id="UP000494165">
    <property type="component" value="Unassembled WGS sequence"/>
</dbReference>
<dbReference type="Gene3D" id="3.80.10.10">
    <property type="entry name" value="Ribonuclease Inhibitor"/>
    <property type="match status" value="1"/>
</dbReference>
<dbReference type="AlphaFoldDB" id="A0A8S1CYJ1"/>
<organism evidence="1 2">
    <name type="scientific">Cloeon dipterum</name>
    <dbReference type="NCBI Taxonomy" id="197152"/>
    <lineage>
        <taxon>Eukaryota</taxon>
        <taxon>Metazoa</taxon>
        <taxon>Ecdysozoa</taxon>
        <taxon>Arthropoda</taxon>
        <taxon>Hexapoda</taxon>
        <taxon>Insecta</taxon>
        <taxon>Pterygota</taxon>
        <taxon>Palaeoptera</taxon>
        <taxon>Ephemeroptera</taxon>
        <taxon>Pisciforma</taxon>
        <taxon>Baetidae</taxon>
        <taxon>Cloeon</taxon>
    </lineage>
</organism>
<evidence type="ECO:0000313" key="2">
    <source>
        <dbReference type="Proteomes" id="UP000494165"/>
    </source>
</evidence>
<comment type="caution">
    <text evidence="1">The sequence shown here is derived from an EMBL/GenBank/DDBJ whole genome shotgun (WGS) entry which is preliminary data.</text>
</comment>
<gene>
    <name evidence="1" type="ORF">CLODIP_2_CD11023</name>
</gene>
<keyword evidence="2" id="KW-1185">Reference proteome</keyword>
<reference evidence="1 2" key="1">
    <citation type="submission" date="2020-04" db="EMBL/GenBank/DDBJ databases">
        <authorList>
            <person name="Alioto T."/>
            <person name="Alioto T."/>
            <person name="Gomez Garrido J."/>
        </authorList>
    </citation>
    <scope>NUCLEOTIDE SEQUENCE [LARGE SCALE GENOMIC DNA]</scope>
</reference>
<evidence type="ECO:0000313" key="1">
    <source>
        <dbReference type="EMBL" id="CAB3373149.1"/>
    </source>
</evidence>
<name>A0A8S1CYJ1_9INSE</name>
<sequence length="538" mass="62046">MPVMRSIFASTGIWTLGIEFICLHFNNASALTRAFYQSSAAGRAARYFKINQKSETAAGKMPLLSLKEIVVSKIVENIDSCRKYLRKFVAPPMLQKLLEEVLKDGNTDYEQKWQALPHLLSWKTENFETGVLSKLFTKTCSLSRFKLDELLEFLAEHAAKLKRLIIQDPRPQHDFYYWSLDLRHEKYHLEKKDVNSICQMSNLAHLGIEKGVLIRLSGFFEICSECENLLSINCKEILIDVDPEILRTRFGSLKNKFPLQECDARNIRWSKLTLWFSRLLPLQRLIASPRTDHELNFYEIIPDVTHLTLDCTDPFLEPLDRFPRLPSIEHAELMCSTEISAITLHNFLIINGQFLESLILVDLKPIADVTLKYVFERCSNLKSLELRRSDLTEDHELIPSFGPLQRFVWELNDLNNATAAFSRILTAPHLREFSVSAHKFDHSDLKALVPRIERREILTSLETFSIKSLSRDEFVNSNLRQLLQAVKSTSLNCSSSVSALYLGRGFHSILRRMKKRVALLGFSLYCHFYGMQSEIVPI</sequence>
<proteinExistence type="predicted"/>
<dbReference type="SUPFAM" id="SSF52047">
    <property type="entry name" value="RNI-like"/>
    <property type="match status" value="1"/>
</dbReference>
<dbReference type="EMBL" id="CADEPI010000082">
    <property type="protein sequence ID" value="CAB3373149.1"/>
    <property type="molecule type" value="Genomic_DNA"/>
</dbReference>
<protein>
    <submittedName>
        <fullName evidence="1">Uncharacterized protein</fullName>
    </submittedName>
</protein>